<dbReference type="EMBL" id="BSRI01000001">
    <property type="protein sequence ID" value="GLV53557.1"/>
    <property type="molecule type" value="Genomic_DNA"/>
</dbReference>
<comment type="caution">
    <text evidence="1">The sequence shown here is derived from an EMBL/GenBank/DDBJ whole genome shotgun (WGS) entry which is preliminary data.</text>
</comment>
<dbReference type="Proteomes" id="UP001344906">
    <property type="component" value="Unassembled WGS sequence"/>
</dbReference>
<evidence type="ECO:0000313" key="2">
    <source>
        <dbReference type="Proteomes" id="UP001344906"/>
    </source>
</evidence>
<keyword evidence="2" id="KW-1185">Reference proteome</keyword>
<accession>A0ABQ6FHM1</accession>
<organism evidence="1 2">
    <name type="scientific">Dictyobacter halimunensis</name>
    <dbReference type="NCBI Taxonomy" id="3026934"/>
    <lineage>
        <taxon>Bacteria</taxon>
        <taxon>Bacillati</taxon>
        <taxon>Chloroflexota</taxon>
        <taxon>Ktedonobacteria</taxon>
        <taxon>Ktedonobacterales</taxon>
        <taxon>Dictyobacteraceae</taxon>
        <taxon>Dictyobacter</taxon>
    </lineage>
</organism>
<protein>
    <submittedName>
        <fullName evidence="1">Uncharacterized protein</fullName>
    </submittedName>
</protein>
<evidence type="ECO:0000313" key="1">
    <source>
        <dbReference type="EMBL" id="GLV53557.1"/>
    </source>
</evidence>
<gene>
    <name evidence="1" type="ORF">KDH_04100</name>
</gene>
<name>A0ABQ6FHM1_9CHLR</name>
<sequence length="89" mass="9693">MVEEAAAPDPVACHLPAVHIEHLAAILAAAHNKDPAAILLPAAHIGARLVSVAAAHIGEQYDLLRQERARSQVEVRMAYELEHIHFLRP</sequence>
<reference evidence="1 2" key="1">
    <citation type="submission" date="2023-02" db="EMBL/GenBank/DDBJ databases">
        <title>Dictyobacter halimunensis sp. nov., a new member of the class Ktedonobacteria from forest soil in a geothermal area.</title>
        <authorList>
            <person name="Rachmania M.K."/>
            <person name="Ningsih F."/>
            <person name="Sakai Y."/>
            <person name="Yabe S."/>
            <person name="Yokota A."/>
            <person name="Sjamsuridzal W."/>
        </authorList>
    </citation>
    <scope>NUCLEOTIDE SEQUENCE [LARGE SCALE GENOMIC DNA]</scope>
    <source>
        <strain evidence="1 2">S3.2.2.5</strain>
    </source>
</reference>
<proteinExistence type="predicted"/>